<dbReference type="PROSITE" id="PS51891">
    <property type="entry name" value="CENP_V_GFA"/>
    <property type="match status" value="1"/>
</dbReference>
<dbReference type="InterPro" id="IPR052355">
    <property type="entry name" value="CENP-V-like"/>
</dbReference>
<dbReference type="PANTHER" id="PTHR28620:SF1">
    <property type="entry name" value="CENP-V_GFA DOMAIN-CONTAINING PROTEIN"/>
    <property type="match status" value="1"/>
</dbReference>
<accession>A0A847S6W0</accession>
<gene>
    <name evidence="5" type="ORF">HF682_10720</name>
</gene>
<dbReference type="Gene3D" id="2.170.150.70">
    <property type="match status" value="1"/>
</dbReference>
<dbReference type="EMBL" id="JABAIM010000002">
    <property type="protein sequence ID" value="NLR75634.1"/>
    <property type="molecule type" value="Genomic_DNA"/>
</dbReference>
<dbReference type="InterPro" id="IPR011057">
    <property type="entry name" value="Mss4-like_sf"/>
</dbReference>
<dbReference type="InterPro" id="IPR006913">
    <property type="entry name" value="CENP-V/GFA"/>
</dbReference>
<organism evidence="5 6">
    <name type="scientific">Leeia aquatica</name>
    <dbReference type="NCBI Taxonomy" id="2725557"/>
    <lineage>
        <taxon>Bacteria</taxon>
        <taxon>Pseudomonadati</taxon>
        <taxon>Pseudomonadota</taxon>
        <taxon>Betaproteobacteria</taxon>
        <taxon>Neisseriales</taxon>
        <taxon>Leeiaceae</taxon>
        <taxon>Leeia</taxon>
    </lineage>
</organism>
<dbReference type="GO" id="GO:0016846">
    <property type="term" value="F:carbon-sulfur lyase activity"/>
    <property type="evidence" value="ECO:0007669"/>
    <property type="project" value="InterPro"/>
</dbReference>
<dbReference type="Proteomes" id="UP000587991">
    <property type="component" value="Unassembled WGS sequence"/>
</dbReference>
<comment type="caution">
    <text evidence="5">The sequence shown here is derived from an EMBL/GenBank/DDBJ whole genome shotgun (WGS) entry which is preliminary data.</text>
</comment>
<protein>
    <submittedName>
        <fullName evidence="5">GFA family protein</fullName>
    </submittedName>
</protein>
<dbReference type="GO" id="GO:0046872">
    <property type="term" value="F:metal ion binding"/>
    <property type="evidence" value="ECO:0007669"/>
    <property type="project" value="UniProtKB-KW"/>
</dbReference>
<name>A0A847S6W0_9NEIS</name>
<proteinExistence type="inferred from homology"/>
<evidence type="ECO:0000256" key="2">
    <source>
        <dbReference type="ARBA" id="ARBA00022723"/>
    </source>
</evidence>
<feature type="domain" description="CENP-V/GFA" evidence="4">
    <location>
        <begin position="7"/>
        <end position="116"/>
    </location>
</feature>
<dbReference type="RefSeq" id="WP_168877286.1">
    <property type="nucleotide sequence ID" value="NZ_JABAIM010000002.1"/>
</dbReference>
<keyword evidence="2" id="KW-0479">Metal-binding</keyword>
<evidence type="ECO:0000313" key="5">
    <source>
        <dbReference type="EMBL" id="NLR75634.1"/>
    </source>
</evidence>
<evidence type="ECO:0000313" key="6">
    <source>
        <dbReference type="Proteomes" id="UP000587991"/>
    </source>
</evidence>
<evidence type="ECO:0000256" key="3">
    <source>
        <dbReference type="ARBA" id="ARBA00022833"/>
    </source>
</evidence>
<evidence type="ECO:0000259" key="4">
    <source>
        <dbReference type="PROSITE" id="PS51891"/>
    </source>
</evidence>
<comment type="similarity">
    <text evidence="1">Belongs to the Gfa family.</text>
</comment>
<keyword evidence="6" id="KW-1185">Reference proteome</keyword>
<evidence type="ECO:0000256" key="1">
    <source>
        <dbReference type="ARBA" id="ARBA00005495"/>
    </source>
</evidence>
<dbReference type="PANTHER" id="PTHR28620">
    <property type="entry name" value="CENTROMERE PROTEIN V"/>
    <property type="match status" value="1"/>
</dbReference>
<dbReference type="SUPFAM" id="SSF51316">
    <property type="entry name" value="Mss4-like"/>
    <property type="match status" value="1"/>
</dbReference>
<keyword evidence="3" id="KW-0862">Zinc</keyword>
<reference evidence="5 6" key="1">
    <citation type="submission" date="2020-04" db="EMBL/GenBank/DDBJ databases">
        <title>Draft genome of Leeia sp. IMCC25680.</title>
        <authorList>
            <person name="Song J."/>
            <person name="Cho J.-C."/>
        </authorList>
    </citation>
    <scope>NUCLEOTIDE SEQUENCE [LARGE SCALE GENOMIC DNA]</scope>
    <source>
        <strain evidence="5 6">IMCC25680</strain>
    </source>
</reference>
<dbReference type="AlphaFoldDB" id="A0A847S6W0"/>
<dbReference type="Pfam" id="PF04828">
    <property type="entry name" value="GFA"/>
    <property type="match status" value="1"/>
</dbReference>
<sequence length="133" mass="15343">MNAEDLLEGACHCGAVRLRLMVMPTSAVRCNCSICRRLAAVWTDCRADRVQLQGHPESTESYVWGDRSLRYVRCRHCGCTTHWESLLPDVDPHHLCVNLRNFPATLLVQVALRYFDGADSWRYQDSPDARHWR</sequence>